<reference evidence="1 2" key="1">
    <citation type="submission" date="2014-09" db="EMBL/GenBank/DDBJ databases">
        <title>Genome of Escherichia coli infecting bacteriophage vB_EcoM-VpaE1.</title>
        <authorList>
            <person name="Truncaite L."/>
            <person name="Simoliunas E."/>
            <person name="Zajanckauskaite A."/>
            <person name="Kaliniene L."/>
            <person name="Vilkaityte M."/>
            <person name="Meskys R."/>
        </authorList>
    </citation>
    <scope>NUCLEOTIDE SEQUENCE [LARGE SCALE GENOMIC DNA]</scope>
    <source>
        <strain evidence="1">VpaE1</strain>
    </source>
</reference>
<dbReference type="Proteomes" id="UP000030212">
    <property type="component" value="Genome"/>
</dbReference>
<keyword evidence="2" id="KW-1185">Reference proteome</keyword>
<evidence type="ECO:0000313" key="1">
    <source>
        <dbReference type="EMBL" id="AIW02380.1"/>
    </source>
</evidence>
<sequence length="131" mass="15034">MIKLSQKQLEWIKDYASECGSCEKNHVRYSTFHTVFTLYIGENVLSDSVEDGVALPNELLDKLAVVSGTWSEEDGHELSDDVVFYTLENIMNPEYIMLMTCAQDCVPLQNFIKEHCEEFITKQVPCQVVFE</sequence>
<dbReference type="EMBL" id="KM657822">
    <property type="protein sequence ID" value="AIW02380.1"/>
    <property type="molecule type" value="Genomic_DNA"/>
</dbReference>
<evidence type="ECO:0008006" key="3">
    <source>
        <dbReference type="Google" id="ProtNLM"/>
    </source>
</evidence>
<dbReference type="GeneID" id="24722138"/>
<name>A0A0A0RLL6_9CAUD</name>
<organism evidence="1 2">
    <name type="scientific">Escherichia phage vB_EcoM-VpaE1</name>
    <dbReference type="NCBI Taxonomy" id="1555238"/>
    <lineage>
        <taxon>Viruses</taxon>
        <taxon>Duplodnaviria</taxon>
        <taxon>Heunggongvirae</taxon>
        <taxon>Uroviricota</taxon>
        <taxon>Caudoviricetes</taxon>
        <taxon>Andersonviridae</taxon>
        <taxon>Ounavirinae</taxon>
        <taxon>Felixounavirus</taxon>
        <taxon>Felixounavirus VpaE1</taxon>
    </lineage>
</organism>
<protein>
    <recommendedName>
        <fullName evidence="3">Phage protein</fullName>
    </recommendedName>
</protein>
<dbReference type="KEGG" id="vg:24722138"/>
<dbReference type="RefSeq" id="YP_009147389.1">
    <property type="nucleotide sequence ID" value="NC_027337.1"/>
</dbReference>
<accession>A0A0A0RLL6</accession>
<gene>
    <name evidence="1" type="ORF">VpaE1_120</name>
</gene>
<dbReference type="OrthoDB" id="12683at10239"/>
<evidence type="ECO:0000313" key="2">
    <source>
        <dbReference type="Proteomes" id="UP000030212"/>
    </source>
</evidence>
<proteinExistence type="predicted"/>